<dbReference type="EMBL" id="OX596104">
    <property type="protein sequence ID" value="CAM9949836.1"/>
    <property type="molecule type" value="Genomic_DNA"/>
</dbReference>
<reference evidence="1" key="2">
    <citation type="submission" date="2025-03" db="EMBL/GenBank/DDBJ databases">
        <authorList>
            <consortium name="ELIXIR-Norway"/>
            <consortium name="Elixir Norway"/>
        </authorList>
    </citation>
    <scope>NUCLEOTIDE SEQUENCE</scope>
</reference>
<organism evidence="1 2">
    <name type="scientific">Rangifer tarandus platyrhynchus</name>
    <name type="common">Svalbard reindeer</name>
    <dbReference type="NCBI Taxonomy" id="3082113"/>
    <lineage>
        <taxon>Eukaryota</taxon>
        <taxon>Metazoa</taxon>
        <taxon>Chordata</taxon>
        <taxon>Craniata</taxon>
        <taxon>Vertebrata</taxon>
        <taxon>Euteleostomi</taxon>
        <taxon>Mammalia</taxon>
        <taxon>Eutheria</taxon>
        <taxon>Laurasiatheria</taxon>
        <taxon>Artiodactyla</taxon>
        <taxon>Ruminantia</taxon>
        <taxon>Pecora</taxon>
        <taxon>Cervidae</taxon>
        <taxon>Odocoileinae</taxon>
        <taxon>Rangifer</taxon>
    </lineage>
</organism>
<evidence type="ECO:0000313" key="2">
    <source>
        <dbReference type="Proteomes" id="UP001162501"/>
    </source>
</evidence>
<evidence type="ECO:0000313" key="1">
    <source>
        <dbReference type="EMBL" id="CAM9949836.1"/>
    </source>
</evidence>
<proteinExistence type="predicted"/>
<sequence>MGKEVQPKVSSDRRCEVRIMYFRVCFLVLKHTYIKLAILRICVQFCQVHSYCYATNVHSSSSSCKSATLNPLNTNCSSPPPFPGNHYSTVSLNLTALTASCRKNHTGCVFLNTSLSIISHFICHFIFQKSLLFLRLNNTQ</sequence>
<name>A0AC59YTH8_RANTA</name>
<reference evidence="1" key="1">
    <citation type="submission" date="2023-05" db="EMBL/GenBank/DDBJ databases">
        <authorList>
            <consortium name="ELIXIR-Norway"/>
        </authorList>
    </citation>
    <scope>NUCLEOTIDE SEQUENCE</scope>
</reference>
<dbReference type="Proteomes" id="UP001162501">
    <property type="component" value="Chromosome 20"/>
</dbReference>
<accession>A0AC59YTH8</accession>
<gene>
    <name evidence="1" type="ORF">MRATA1EN22A_LOCUS9784</name>
</gene>
<protein>
    <submittedName>
        <fullName evidence="1">Uncharacterized protein</fullName>
    </submittedName>
</protein>